<evidence type="ECO:0000313" key="6">
    <source>
        <dbReference type="EMBL" id="NYD22914.1"/>
    </source>
</evidence>
<evidence type="ECO:0000256" key="2">
    <source>
        <dbReference type="ARBA" id="ARBA00023015"/>
    </source>
</evidence>
<keyword evidence="4" id="KW-0804">Transcription</keyword>
<dbReference type="InterPro" id="IPR036388">
    <property type="entry name" value="WH-like_DNA-bd_sf"/>
</dbReference>
<name>A0A7Y9J1C0_9ACTN</name>
<evidence type="ECO:0000313" key="7">
    <source>
        <dbReference type="Proteomes" id="UP000521922"/>
    </source>
</evidence>
<reference evidence="6 7" key="1">
    <citation type="submission" date="2020-07" db="EMBL/GenBank/DDBJ databases">
        <title>Sequencing the genomes of 1000 actinobacteria strains.</title>
        <authorList>
            <person name="Klenk H.-P."/>
        </authorList>
    </citation>
    <scope>NUCLEOTIDE SEQUENCE [LARGE SCALE GENOMIC DNA]</scope>
    <source>
        <strain evidence="6 7">DSM 7487</strain>
    </source>
</reference>
<dbReference type="PANTHER" id="PTHR30579">
    <property type="entry name" value="TRANSCRIPTIONAL REGULATOR"/>
    <property type="match status" value="1"/>
</dbReference>
<dbReference type="PRINTS" id="PR00039">
    <property type="entry name" value="HTHLYSR"/>
</dbReference>
<dbReference type="SUPFAM" id="SSF53850">
    <property type="entry name" value="Periplasmic binding protein-like II"/>
    <property type="match status" value="1"/>
</dbReference>
<feature type="domain" description="HTH lysR-type" evidence="5">
    <location>
        <begin position="23"/>
        <end position="76"/>
    </location>
</feature>
<dbReference type="Pfam" id="PF03466">
    <property type="entry name" value="LysR_substrate"/>
    <property type="match status" value="1"/>
</dbReference>
<dbReference type="RefSeq" id="WP_179752245.1">
    <property type="nucleotide sequence ID" value="NZ_BAAAGN010000001.1"/>
</dbReference>
<accession>A0A7Y9J1C0</accession>
<evidence type="ECO:0000256" key="1">
    <source>
        <dbReference type="ARBA" id="ARBA00009437"/>
    </source>
</evidence>
<dbReference type="GO" id="GO:0003677">
    <property type="term" value="F:DNA binding"/>
    <property type="evidence" value="ECO:0007669"/>
    <property type="project" value="UniProtKB-KW"/>
</dbReference>
<proteinExistence type="inferred from homology"/>
<dbReference type="InterPro" id="IPR000847">
    <property type="entry name" value="LysR_HTH_N"/>
</dbReference>
<dbReference type="InterPro" id="IPR050176">
    <property type="entry name" value="LTTR"/>
</dbReference>
<dbReference type="InterPro" id="IPR005119">
    <property type="entry name" value="LysR_subst-bd"/>
</dbReference>
<sequence>MTARWSGAVAVAQGPTGTFEPVQLRSFLAVAQTHSFTQAAARLGVRQSTVSQHLRKLEDSVGRQLVHRDTHSVALTPDGEAMIGFARSILASHEQAAAYFSGARPVGRLRIGMSDDLALTRLPQILRDFRSENPRVDLELTVDQSGTLHRRLENDRLDIFIGKRPPRSGEGELVKRERLVWVGNPSTRLDLTQPVPLAVYPSPSLSGAAMHEALDRVGIGYRSACVCRGVNGLIAAVAAGIGVSCLASSLVPVQLVALGAQHKLPELGQIDLVLLTNPKTRDRPASRALAAAVLSSGPSSLSRSV</sequence>
<keyword evidence="7" id="KW-1185">Reference proteome</keyword>
<dbReference type="Gene3D" id="3.40.190.10">
    <property type="entry name" value="Periplasmic binding protein-like II"/>
    <property type="match status" value="2"/>
</dbReference>
<dbReference type="SUPFAM" id="SSF46785">
    <property type="entry name" value="Winged helix' DNA-binding domain"/>
    <property type="match status" value="1"/>
</dbReference>
<dbReference type="EMBL" id="JACCBB010000001">
    <property type="protein sequence ID" value="NYD22914.1"/>
    <property type="molecule type" value="Genomic_DNA"/>
</dbReference>
<evidence type="ECO:0000256" key="3">
    <source>
        <dbReference type="ARBA" id="ARBA00023125"/>
    </source>
</evidence>
<dbReference type="Gene3D" id="1.10.10.10">
    <property type="entry name" value="Winged helix-like DNA-binding domain superfamily/Winged helix DNA-binding domain"/>
    <property type="match status" value="1"/>
</dbReference>
<dbReference type="GO" id="GO:0003700">
    <property type="term" value="F:DNA-binding transcription factor activity"/>
    <property type="evidence" value="ECO:0007669"/>
    <property type="project" value="InterPro"/>
</dbReference>
<dbReference type="PROSITE" id="PS50931">
    <property type="entry name" value="HTH_LYSR"/>
    <property type="match status" value="1"/>
</dbReference>
<keyword evidence="2" id="KW-0805">Transcription regulation</keyword>
<dbReference type="AlphaFoldDB" id="A0A7Y9J1C0"/>
<comment type="similarity">
    <text evidence="1">Belongs to the LysR transcriptional regulatory family.</text>
</comment>
<dbReference type="InterPro" id="IPR036390">
    <property type="entry name" value="WH_DNA-bd_sf"/>
</dbReference>
<keyword evidence="3 6" id="KW-0238">DNA-binding</keyword>
<gene>
    <name evidence="6" type="ORF">BJ968_002454</name>
</gene>
<evidence type="ECO:0000256" key="4">
    <source>
        <dbReference type="ARBA" id="ARBA00023163"/>
    </source>
</evidence>
<evidence type="ECO:0000259" key="5">
    <source>
        <dbReference type="PROSITE" id="PS50931"/>
    </source>
</evidence>
<comment type="caution">
    <text evidence="6">The sequence shown here is derived from an EMBL/GenBank/DDBJ whole genome shotgun (WGS) entry which is preliminary data.</text>
</comment>
<dbReference type="Proteomes" id="UP000521922">
    <property type="component" value="Unassembled WGS sequence"/>
</dbReference>
<dbReference type="PANTHER" id="PTHR30579:SF7">
    <property type="entry name" value="HTH-TYPE TRANSCRIPTIONAL REGULATOR LRHA-RELATED"/>
    <property type="match status" value="1"/>
</dbReference>
<dbReference type="FunFam" id="1.10.10.10:FF:000001">
    <property type="entry name" value="LysR family transcriptional regulator"/>
    <property type="match status" value="1"/>
</dbReference>
<organism evidence="6 7">
    <name type="scientific">Kineococcus aurantiacus</name>
    <dbReference type="NCBI Taxonomy" id="37633"/>
    <lineage>
        <taxon>Bacteria</taxon>
        <taxon>Bacillati</taxon>
        <taxon>Actinomycetota</taxon>
        <taxon>Actinomycetes</taxon>
        <taxon>Kineosporiales</taxon>
        <taxon>Kineosporiaceae</taxon>
        <taxon>Kineococcus</taxon>
    </lineage>
</organism>
<dbReference type="Pfam" id="PF00126">
    <property type="entry name" value="HTH_1"/>
    <property type="match status" value="1"/>
</dbReference>
<protein>
    <submittedName>
        <fullName evidence="6">DNA-binding transcriptional LysR family regulator</fullName>
    </submittedName>
</protein>